<gene>
    <name evidence="1" type="ORF">PAXRUDRAFT_156379</name>
</gene>
<dbReference type="Proteomes" id="UP000054538">
    <property type="component" value="Unassembled WGS sequence"/>
</dbReference>
<protein>
    <submittedName>
        <fullName evidence="1">Uncharacterized protein</fullName>
    </submittedName>
</protein>
<dbReference type="InParanoid" id="A0A0D0DIE2"/>
<reference evidence="1 2" key="1">
    <citation type="submission" date="2014-04" db="EMBL/GenBank/DDBJ databases">
        <authorList>
            <consortium name="DOE Joint Genome Institute"/>
            <person name="Kuo A."/>
            <person name="Kohler A."/>
            <person name="Jargeat P."/>
            <person name="Nagy L.G."/>
            <person name="Floudas D."/>
            <person name="Copeland A."/>
            <person name="Barry K.W."/>
            <person name="Cichocki N."/>
            <person name="Veneault-Fourrey C."/>
            <person name="LaButti K."/>
            <person name="Lindquist E.A."/>
            <person name="Lipzen A."/>
            <person name="Lundell T."/>
            <person name="Morin E."/>
            <person name="Murat C."/>
            <person name="Sun H."/>
            <person name="Tunlid A."/>
            <person name="Henrissat B."/>
            <person name="Grigoriev I.V."/>
            <person name="Hibbett D.S."/>
            <person name="Martin F."/>
            <person name="Nordberg H.P."/>
            <person name="Cantor M.N."/>
            <person name="Hua S.X."/>
        </authorList>
    </citation>
    <scope>NUCLEOTIDE SEQUENCE [LARGE SCALE GENOMIC DNA]</scope>
    <source>
        <strain evidence="1 2">Ve08.2h10</strain>
    </source>
</reference>
<organism evidence="1 2">
    <name type="scientific">Paxillus rubicundulus Ve08.2h10</name>
    <dbReference type="NCBI Taxonomy" id="930991"/>
    <lineage>
        <taxon>Eukaryota</taxon>
        <taxon>Fungi</taxon>
        <taxon>Dikarya</taxon>
        <taxon>Basidiomycota</taxon>
        <taxon>Agaricomycotina</taxon>
        <taxon>Agaricomycetes</taxon>
        <taxon>Agaricomycetidae</taxon>
        <taxon>Boletales</taxon>
        <taxon>Paxilineae</taxon>
        <taxon>Paxillaceae</taxon>
        <taxon>Paxillus</taxon>
    </lineage>
</organism>
<evidence type="ECO:0000313" key="2">
    <source>
        <dbReference type="Proteomes" id="UP000054538"/>
    </source>
</evidence>
<accession>A0A0D0DIE2</accession>
<dbReference type="EMBL" id="KN825822">
    <property type="protein sequence ID" value="KIK81309.1"/>
    <property type="molecule type" value="Genomic_DNA"/>
</dbReference>
<sequence>MSNSANALSRVVTHGKAAVFLLRHIFRYGTAAEGRSAEYITTVLSAEDNYH</sequence>
<keyword evidence="2" id="KW-1185">Reference proteome</keyword>
<reference evidence="2" key="2">
    <citation type="submission" date="2015-01" db="EMBL/GenBank/DDBJ databases">
        <title>Evolutionary Origins and Diversification of the Mycorrhizal Mutualists.</title>
        <authorList>
            <consortium name="DOE Joint Genome Institute"/>
            <consortium name="Mycorrhizal Genomics Consortium"/>
            <person name="Kohler A."/>
            <person name="Kuo A."/>
            <person name="Nagy L.G."/>
            <person name="Floudas D."/>
            <person name="Copeland A."/>
            <person name="Barry K.W."/>
            <person name="Cichocki N."/>
            <person name="Veneault-Fourrey C."/>
            <person name="LaButti K."/>
            <person name="Lindquist E.A."/>
            <person name="Lipzen A."/>
            <person name="Lundell T."/>
            <person name="Morin E."/>
            <person name="Murat C."/>
            <person name="Riley R."/>
            <person name="Ohm R."/>
            <person name="Sun H."/>
            <person name="Tunlid A."/>
            <person name="Henrissat B."/>
            <person name="Grigoriev I.V."/>
            <person name="Hibbett D.S."/>
            <person name="Martin F."/>
        </authorList>
    </citation>
    <scope>NUCLEOTIDE SEQUENCE [LARGE SCALE GENOMIC DNA]</scope>
    <source>
        <strain evidence="2">Ve08.2h10</strain>
    </source>
</reference>
<dbReference type="HOGENOM" id="CLU_3107029_0_0_1"/>
<evidence type="ECO:0000313" key="1">
    <source>
        <dbReference type="EMBL" id="KIK81309.1"/>
    </source>
</evidence>
<name>A0A0D0DIE2_9AGAM</name>
<dbReference type="AlphaFoldDB" id="A0A0D0DIE2"/>
<proteinExistence type="predicted"/>